<sequence>MSTMRELSVSELDAVSGGCQVFSGGCAPHPSCAPSTSVSGMIGAYAGFLAGMYNVEADYFNHASCSTIASAWQDVGTDMKLGYSATQNMSVSAATSFLKQTISAIQGAETFGKCGSVVAASTIAFPTITPGGFGS</sequence>
<accession>A0ABX0JL59</accession>
<comment type="caution">
    <text evidence="1">The sequence shown here is derived from an EMBL/GenBank/DDBJ whole genome shotgun (WGS) entry which is preliminary data.</text>
</comment>
<organism evidence="1 2">
    <name type="scientific">Acetobacter musti</name>
    <dbReference type="NCBI Taxonomy" id="864732"/>
    <lineage>
        <taxon>Bacteria</taxon>
        <taxon>Pseudomonadati</taxon>
        <taxon>Pseudomonadota</taxon>
        <taxon>Alphaproteobacteria</taxon>
        <taxon>Acetobacterales</taxon>
        <taxon>Acetobacteraceae</taxon>
        <taxon>Acetobacter</taxon>
    </lineage>
</organism>
<proteinExistence type="predicted"/>
<evidence type="ECO:0000313" key="1">
    <source>
        <dbReference type="EMBL" id="NHN83972.1"/>
    </source>
</evidence>
<protein>
    <submittedName>
        <fullName evidence="1">Uncharacterized protein</fullName>
    </submittedName>
</protein>
<evidence type="ECO:0000313" key="2">
    <source>
        <dbReference type="Proteomes" id="UP000635278"/>
    </source>
</evidence>
<dbReference type="PROSITE" id="PS51257">
    <property type="entry name" value="PROKAR_LIPOPROTEIN"/>
    <property type="match status" value="1"/>
</dbReference>
<name>A0ABX0JL59_9PROT</name>
<dbReference type="Proteomes" id="UP000635278">
    <property type="component" value="Unassembled WGS sequence"/>
</dbReference>
<reference evidence="1 2" key="1">
    <citation type="journal article" date="2020" name="Int. J. Syst. Evol. Microbiol.">
        <title>Novel acetic acid bacteria from cider fermentations: Acetobacter conturbans sp. nov. and Acetobacter fallax sp. nov.</title>
        <authorList>
            <person name="Sombolestani A.S."/>
            <person name="Cleenwerck I."/>
            <person name="Cnockaert M."/>
            <person name="Borremans W."/>
            <person name="Wieme A.D."/>
            <person name="De Vuyst L."/>
            <person name="Vandamme P."/>
        </authorList>
    </citation>
    <scope>NUCLEOTIDE SEQUENCE [LARGE SCALE GENOMIC DNA]</scope>
    <source>
        <strain evidence="1 2">LMG 30640</strain>
    </source>
</reference>
<dbReference type="EMBL" id="WOTB01000004">
    <property type="protein sequence ID" value="NHN83972.1"/>
    <property type="molecule type" value="Genomic_DNA"/>
</dbReference>
<dbReference type="RefSeq" id="WP_173582358.1">
    <property type="nucleotide sequence ID" value="NZ_WOTB01000004.1"/>
</dbReference>
<keyword evidence="2" id="KW-1185">Reference proteome</keyword>
<gene>
    <name evidence="1" type="ORF">GOB93_04850</name>
</gene>